<dbReference type="PROSITE" id="PS50929">
    <property type="entry name" value="ABC_TM1F"/>
    <property type="match status" value="1"/>
</dbReference>
<dbReference type="SUPFAM" id="SSF90123">
    <property type="entry name" value="ABC transporter transmembrane region"/>
    <property type="match status" value="1"/>
</dbReference>
<dbReference type="Proteomes" id="UP000219338">
    <property type="component" value="Unassembled WGS sequence"/>
</dbReference>
<keyword evidence="12" id="KW-1185">Reference proteome</keyword>
<evidence type="ECO:0000256" key="9">
    <source>
        <dbReference type="SAM" id="Phobius"/>
    </source>
</evidence>
<keyword evidence="5" id="KW-0547">Nucleotide-binding</keyword>
<comment type="similarity">
    <text evidence="2">Belongs to the ABC transporter superfamily. ABCC family. Conjugate transporter (TC 3.A.1.208) subfamily.</text>
</comment>
<keyword evidence="4 9" id="KW-0812">Transmembrane</keyword>
<evidence type="ECO:0000256" key="5">
    <source>
        <dbReference type="ARBA" id="ARBA00022741"/>
    </source>
</evidence>
<reference evidence="12" key="1">
    <citation type="journal article" date="2017" name="Nat. Ecol. Evol.">
        <title>Genome expansion and lineage-specific genetic innovations in the forest pathogenic fungi Armillaria.</title>
        <authorList>
            <person name="Sipos G."/>
            <person name="Prasanna A.N."/>
            <person name="Walter M.C."/>
            <person name="O'Connor E."/>
            <person name="Balint B."/>
            <person name="Krizsan K."/>
            <person name="Kiss B."/>
            <person name="Hess J."/>
            <person name="Varga T."/>
            <person name="Slot J."/>
            <person name="Riley R."/>
            <person name="Boka B."/>
            <person name="Rigling D."/>
            <person name="Barry K."/>
            <person name="Lee J."/>
            <person name="Mihaltcheva S."/>
            <person name="LaButti K."/>
            <person name="Lipzen A."/>
            <person name="Waldron R."/>
            <person name="Moloney N.M."/>
            <person name="Sperisen C."/>
            <person name="Kredics L."/>
            <person name="Vagvoelgyi C."/>
            <person name="Patrignani A."/>
            <person name="Fitzpatrick D."/>
            <person name="Nagy I."/>
            <person name="Doyle S."/>
            <person name="Anderson J.B."/>
            <person name="Grigoriev I.V."/>
            <person name="Gueldener U."/>
            <person name="Muensterkoetter M."/>
            <person name="Nagy L.G."/>
        </authorList>
    </citation>
    <scope>NUCLEOTIDE SEQUENCE [LARGE SCALE GENOMIC DNA]</scope>
    <source>
        <strain evidence="12">C18/9</strain>
    </source>
</reference>
<keyword evidence="6" id="KW-0067">ATP-binding</keyword>
<evidence type="ECO:0000256" key="3">
    <source>
        <dbReference type="ARBA" id="ARBA00022448"/>
    </source>
</evidence>
<dbReference type="InterPro" id="IPR011527">
    <property type="entry name" value="ABC1_TM_dom"/>
</dbReference>
<dbReference type="OMA" id="TFEWITH"/>
<dbReference type="GO" id="GO:0140359">
    <property type="term" value="F:ABC-type transporter activity"/>
    <property type="evidence" value="ECO:0007669"/>
    <property type="project" value="InterPro"/>
</dbReference>
<dbReference type="Gene3D" id="1.20.1560.10">
    <property type="entry name" value="ABC transporter type 1, transmembrane domain"/>
    <property type="match status" value="1"/>
</dbReference>
<dbReference type="EMBL" id="FUEG01000010">
    <property type="protein sequence ID" value="SJL08923.1"/>
    <property type="molecule type" value="Genomic_DNA"/>
</dbReference>
<keyword evidence="8 9" id="KW-0472">Membrane</keyword>
<name>A0A284RJJ9_ARMOS</name>
<gene>
    <name evidence="11" type="ORF">ARMOST_12298</name>
</gene>
<dbReference type="PANTHER" id="PTHR24223">
    <property type="entry name" value="ATP-BINDING CASSETTE SUB-FAMILY C"/>
    <property type="match status" value="1"/>
</dbReference>
<feature type="transmembrane region" description="Helical" evidence="9">
    <location>
        <begin position="323"/>
        <end position="350"/>
    </location>
</feature>
<dbReference type="OrthoDB" id="6500128at2759"/>
<dbReference type="PANTHER" id="PTHR24223:SF456">
    <property type="entry name" value="MULTIDRUG RESISTANCE-ASSOCIATED PROTEIN LETHAL(2)03659"/>
    <property type="match status" value="1"/>
</dbReference>
<evidence type="ECO:0000256" key="4">
    <source>
        <dbReference type="ARBA" id="ARBA00022692"/>
    </source>
</evidence>
<dbReference type="AlphaFoldDB" id="A0A284RJJ9"/>
<evidence type="ECO:0000256" key="1">
    <source>
        <dbReference type="ARBA" id="ARBA00004141"/>
    </source>
</evidence>
<evidence type="ECO:0000313" key="11">
    <source>
        <dbReference type="EMBL" id="SJL08923.1"/>
    </source>
</evidence>
<evidence type="ECO:0000256" key="2">
    <source>
        <dbReference type="ARBA" id="ARBA00009726"/>
    </source>
</evidence>
<evidence type="ECO:0000256" key="7">
    <source>
        <dbReference type="ARBA" id="ARBA00022989"/>
    </source>
</evidence>
<feature type="transmembrane region" description="Helical" evidence="9">
    <location>
        <begin position="238"/>
        <end position="260"/>
    </location>
</feature>
<evidence type="ECO:0000256" key="8">
    <source>
        <dbReference type="ARBA" id="ARBA00023136"/>
    </source>
</evidence>
<evidence type="ECO:0000259" key="10">
    <source>
        <dbReference type="PROSITE" id="PS50929"/>
    </source>
</evidence>
<dbReference type="InterPro" id="IPR036640">
    <property type="entry name" value="ABC1_TM_sf"/>
</dbReference>
<dbReference type="GO" id="GO:0005524">
    <property type="term" value="F:ATP binding"/>
    <property type="evidence" value="ECO:0007669"/>
    <property type="project" value="UniProtKB-KW"/>
</dbReference>
<accession>A0A284RJJ9</accession>
<proteinExistence type="inferred from homology"/>
<comment type="subcellular location">
    <subcellularLocation>
        <location evidence="1">Membrane</location>
        <topology evidence="1">Multi-pass membrane protein</topology>
    </subcellularLocation>
</comment>
<dbReference type="STRING" id="47428.A0A284RJJ9"/>
<keyword evidence="3" id="KW-0813">Transport</keyword>
<keyword evidence="7 9" id="KW-1133">Transmembrane helix</keyword>
<feature type="domain" description="ABC transmembrane type-1" evidence="10">
    <location>
        <begin position="191"/>
        <end position="360"/>
    </location>
</feature>
<dbReference type="InterPro" id="IPR050173">
    <property type="entry name" value="ABC_transporter_C-like"/>
</dbReference>
<sequence>MNKKAENIESAKGDAPEAHRASIRLELDAGVQKLRTRERWWQIWLSNQAPPPARTSLSDAPVIPLEDASLLSKLTYSWITPMMVLGYRRTLQAPDLWKLHSSQESKFLSERLDAAWERRVRRAQEWNAMLDSGKMKPGIILRAFWTVRALRYGSNYRGRILLLENRWRTITARQNPSLVWALNDVFGNMFWIGGAFKVFGDTAQLMGPLLVKAIINFAKARATARFEGSKAPDVSRGIGMAIGLFCIVILTSIASHQFFWCSMTTGVLARAALIHSIYKRSVVLTGKARTQFSNAALINHISTDVSWIDAASQWFHAGWTAPIQTMVCLTILVVQLGPSVLAGFLLFILVAPVQERLMAH</sequence>
<evidence type="ECO:0000256" key="6">
    <source>
        <dbReference type="ARBA" id="ARBA00022840"/>
    </source>
</evidence>
<dbReference type="GO" id="GO:0016020">
    <property type="term" value="C:membrane"/>
    <property type="evidence" value="ECO:0007669"/>
    <property type="project" value="UniProtKB-SubCell"/>
</dbReference>
<organism evidence="11 12">
    <name type="scientific">Armillaria ostoyae</name>
    <name type="common">Armillaria root rot fungus</name>
    <dbReference type="NCBI Taxonomy" id="47428"/>
    <lineage>
        <taxon>Eukaryota</taxon>
        <taxon>Fungi</taxon>
        <taxon>Dikarya</taxon>
        <taxon>Basidiomycota</taxon>
        <taxon>Agaricomycotina</taxon>
        <taxon>Agaricomycetes</taxon>
        <taxon>Agaricomycetidae</taxon>
        <taxon>Agaricales</taxon>
        <taxon>Marasmiineae</taxon>
        <taxon>Physalacriaceae</taxon>
        <taxon>Armillaria</taxon>
    </lineage>
</organism>
<protein>
    <recommendedName>
        <fullName evidence="10">ABC transmembrane type-1 domain-containing protein</fullName>
    </recommendedName>
</protein>
<dbReference type="Pfam" id="PF00664">
    <property type="entry name" value="ABC_membrane"/>
    <property type="match status" value="1"/>
</dbReference>
<evidence type="ECO:0000313" key="12">
    <source>
        <dbReference type="Proteomes" id="UP000219338"/>
    </source>
</evidence>